<accession>A0ABN7J5R0</accession>
<sequence>NTVVEVEHSLRLQHGRLVAVKIVQRQPRKRLKIGGGGSVRLRTQQQQQQLSTARHLVDNVAKDYMRLVKFGDSLFRCKQLKRAALGRMPPSSRGRRTRTGPSAHLPTPADRPLPPHPPHLRIPQRRQVVLHQQASSSQHHPVTPISVCRAPHTSRSTSSVEVEQSLQPGQTASLLRARHPLRDICFQHRFLLHRPSPSTGTRHDFTFAPFDSPVIVSLAEHHHTLGSSIHVFTTDSRHLYSSAVITAGPFRHVLAPTSSSSSTRCRGREIPPPPSAISSRAQGTVKMDVASIPTRRVEGLTVSTRSHRPSISNHTPQQRSRRHPHRQHRHPHQPARPATNLRHHTPSSFSAGSTTLTGEPPPAPPAANNPHVIPQGKCPPTTSGPSASVGKVARQGGRFWVGVAVGCTAVGGRASGCPSGFA</sequence>
<dbReference type="Pfam" id="PF17835">
    <property type="entry name" value="NOG1_N"/>
    <property type="match status" value="1"/>
</dbReference>
<reference evidence="3" key="1">
    <citation type="submission" date="2020-10" db="EMBL/GenBank/DDBJ databases">
        <authorList>
            <person name="Sedaghatjoo S."/>
        </authorList>
    </citation>
    <scope>NUCLEOTIDE SEQUENCE</scope>
    <source>
        <strain evidence="3">AZH3</strain>
    </source>
</reference>
<keyword evidence="4" id="KW-1185">Reference proteome</keyword>
<feature type="region of interest" description="Disordered" evidence="1">
    <location>
        <begin position="85"/>
        <end position="119"/>
    </location>
</feature>
<dbReference type="Gene3D" id="1.20.120.1190">
    <property type="match status" value="1"/>
</dbReference>
<gene>
    <name evidence="3" type="ORF">JKIAZH3_G8368</name>
</gene>
<feature type="compositionally biased region" description="Basic residues" evidence="1">
    <location>
        <begin position="319"/>
        <end position="333"/>
    </location>
</feature>
<evidence type="ECO:0000259" key="2">
    <source>
        <dbReference type="Pfam" id="PF17835"/>
    </source>
</evidence>
<evidence type="ECO:0000313" key="4">
    <source>
        <dbReference type="Proteomes" id="UP000836402"/>
    </source>
</evidence>
<protein>
    <recommendedName>
        <fullName evidence="2">NOG1 N-terminal helical domain-containing protein</fullName>
    </recommendedName>
</protein>
<evidence type="ECO:0000256" key="1">
    <source>
        <dbReference type="SAM" id="MobiDB-lite"/>
    </source>
</evidence>
<feature type="domain" description="NOG1 N-terminal helical" evidence="2">
    <location>
        <begin position="48"/>
        <end position="88"/>
    </location>
</feature>
<proteinExistence type="predicted"/>
<feature type="compositionally biased region" description="Polar residues" evidence="1">
    <location>
        <begin position="301"/>
        <end position="315"/>
    </location>
</feature>
<feature type="compositionally biased region" description="Low complexity" evidence="1">
    <location>
        <begin position="99"/>
        <end position="108"/>
    </location>
</feature>
<dbReference type="Proteomes" id="UP000836402">
    <property type="component" value="Unassembled WGS sequence"/>
</dbReference>
<dbReference type="EMBL" id="CAJHJG010006011">
    <property type="protein sequence ID" value="CAD6954101.1"/>
    <property type="molecule type" value="Genomic_DNA"/>
</dbReference>
<dbReference type="InterPro" id="IPR041623">
    <property type="entry name" value="NOG1_N"/>
</dbReference>
<comment type="caution">
    <text evidence="3">The sequence shown here is derived from an EMBL/GenBank/DDBJ whole genome shotgun (WGS) entry which is preliminary data.</text>
</comment>
<organism evidence="3 4">
    <name type="scientific">Tilletia caries</name>
    <name type="common">wheat bunt fungus</name>
    <dbReference type="NCBI Taxonomy" id="13290"/>
    <lineage>
        <taxon>Eukaryota</taxon>
        <taxon>Fungi</taxon>
        <taxon>Dikarya</taxon>
        <taxon>Basidiomycota</taxon>
        <taxon>Ustilaginomycotina</taxon>
        <taxon>Exobasidiomycetes</taxon>
        <taxon>Tilletiales</taxon>
        <taxon>Tilletiaceae</taxon>
        <taxon>Tilletia</taxon>
    </lineage>
</organism>
<feature type="compositionally biased region" description="Polar residues" evidence="1">
    <location>
        <begin position="346"/>
        <end position="357"/>
    </location>
</feature>
<feature type="region of interest" description="Disordered" evidence="1">
    <location>
        <begin position="256"/>
        <end position="390"/>
    </location>
</feature>
<name>A0ABN7J5R0_9BASI</name>
<feature type="non-terminal residue" evidence="3">
    <location>
        <position position="1"/>
    </location>
</feature>
<evidence type="ECO:0000313" key="3">
    <source>
        <dbReference type="EMBL" id="CAD6954101.1"/>
    </source>
</evidence>